<dbReference type="PANTHER" id="PTHR43649:SF12">
    <property type="entry name" value="DIACETYLCHITOBIOSE BINDING PROTEIN DASA"/>
    <property type="match status" value="1"/>
</dbReference>
<name>A0A6P2BZN0_9ACTN</name>
<dbReference type="OrthoDB" id="9770625at2"/>
<keyword evidence="3" id="KW-1185">Reference proteome</keyword>
<dbReference type="SUPFAM" id="SSF53850">
    <property type="entry name" value="Periplasmic binding protein-like II"/>
    <property type="match status" value="1"/>
</dbReference>
<keyword evidence="1" id="KW-0732">Signal</keyword>
<dbReference type="Proteomes" id="UP000460272">
    <property type="component" value="Unassembled WGS sequence"/>
</dbReference>
<feature type="chain" id="PRO_5026795878" evidence="1">
    <location>
        <begin position="36"/>
        <end position="474"/>
    </location>
</feature>
<dbReference type="EMBL" id="RPFW01000003">
    <property type="protein sequence ID" value="TVZ04408.1"/>
    <property type="molecule type" value="Genomic_DNA"/>
</dbReference>
<gene>
    <name evidence="2" type="ORF">EAS64_18765</name>
</gene>
<dbReference type="RefSeq" id="WP_145854336.1">
    <property type="nucleotide sequence ID" value="NZ_RPFW01000003.1"/>
</dbReference>
<dbReference type="PANTHER" id="PTHR43649">
    <property type="entry name" value="ARABINOSE-BINDING PROTEIN-RELATED"/>
    <property type="match status" value="1"/>
</dbReference>
<evidence type="ECO:0000313" key="2">
    <source>
        <dbReference type="EMBL" id="TVZ04408.1"/>
    </source>
</evidence>
<proteinExistence type="predicted"/>
<dbReference type="Pfam" id="PF01547">
    <property type="entry name" value="SBP_bac_1"/>
    <property type="match status" value="1"/>
</dbReference>
<feature type="signal peptide" evidence="1">
    <location>
        <begin position="1"/>
        <end position="35"/>
    </location>
</feature>
<evidence type="ECO:0000256" key="1">
    <source>
        <dbReference type="SAM" id="SignalP"/>
    </source>
</evidence>
<organism evidence="2 3">
    <name type="scientific">Trebonia kvetii</name>
    <dbReference type="NCBI Taxonomy" id="2480626"/>
    <lineage>
        <taxon>Bacteria</taxon>
        <taxon>Bacillati</taxon>
        <taxon>Actinomycetota</taxon>
        <taxon>Actinomycetes</taxon>
        <taxon>Streptosporangiales</taxon>
        <taxon>Treboniaceae</taxon>
        <taxon>Trebonia</taxon>
    </lineage>
</organism>
<dbReference type="InterPro" id="IPR006059">
    <property type="entry name" value="SBP"/>
</dbReference>
<accession>A0A6P2BZN0</accession>
<comment type="caution">
    <text evidence="2">The sequence shown here is derived from an EMBL/GenBank/DDBJ whole genome shotgun (WGS) entry which is preliminary data.</text>
</comment>
<dbReference type="Gene3D" id="3.40.190.10">
    <property type="entry name" value="Periplasmic binding protein-like II"/>
    <property type="match status" value="2"/>
</dbReference>
<protein>
    <submittedName>
        <fullName evidence="2">Sugar ABC transporter substrate-binding protein</fullName>
    </submittedName>
</protein>
<dbReference type="InterPro" id="IPR050490">
    <property type="entry name" value="Bact_solute-bd_prot1"/>
</dbReference>
<dbReference type="CDD" id="cd13585">
    <property type="entry name" value="PBP2_TMBP_like"/>
    <property type="match status" value="1"/>
</dbReference>
<dbReference type="AlphaFoldDB" id="A0A6P2BZN0"/>
<evidence type="ECO:0000313" key="3">
    <source>
        <dbReference type="Proteomes" id="UP000460272"/>
    </source>
</evidence>
<sequence>MSSSRFRKPPFSKPEFRKNRLVAAACVVAAVTAVAACSSGGGSGSTGSSGSNSNTGTVTVAVVSNPLMTGQMIPLTQSVFEKQNPGIKVKFVTYTEGDLRAAIEKDVSTHSNSFNVVMIGPYDAPLFAKNGWLVDLTKQYAASDTSYDAADLLPPIAKSLSYKGDLYASPFYGESSMLFYNKALLQAAGVTLPLHPTWTQVQAAAAKVNQPGKVSGICLRGLAGWGDNMAALDTVINTFGGQWYDMNWKAQLDSPAVSQAVNFYVNLVKQYGEPGASNDSFNQLLTLYGQGKCAMWYDATVAATSIASNYPSVFAQTGYSFAPVEKTSSSGWLWSWALGIPQGVNDQGAAWKWISWATSKQYDTLVAQKYGWSAVPPGTRTSLYNNPSYQKAASAFADITLKSIDGTDPQHPTVNPVPYVGVQFVDIPQFETLGLTVGQQIAGAIAGTESVSQALQAAQSAASAYTPQELSGSN</sequence>
<reference evidence="2 3" key="1">
    <citation type="submission" date="2018-11" db="EMBL/GenBank/DDBJ databases">
        <title>Trebonia kvetii gen.nov., sp.nov., a novel acidophilic actinobacterium, and proposal of the new actinobacterial family Treboniaceae fam. nov.</title>
        <authorList>
            <person name="Rapoport D."/>
            <person name="Sagova-Mareckova M."/>
            <person name="Sedlacek I."/>
            <person name="Provaznik J."/>
            <person name="Kralova S."/>
            <person name="Pavlinic D."/>
            <person name="Benes V."/>
            <person name="Kopecky J."/>
        </authorList>
    </citation>
    <scope>NUCLEOTIDE SEQUENCE [LARGE SCALE GENOMIC DNA]</scope>
    <source>
        <strain evidence="2 3">15Tr583</strain>
    </source>
</reference>